<organism evidence="2 3">
    <name type="scientific">Sulfitobacter faviae</name>
    <dbReference type="NCBI Taxonomy" id="1775881"/>
    <lineage>
        <taxon>Bacteria</taxon>
        <taxon>Pseudomonadati</taxon>
        <taxon>Pseudomonadota</taxon>
        <taxon>Alphaproteobacteria</taxon>
        <taxon>Rhodobacterales</taxon>
        <taxon>Roseobacteraceae</taxon>
        <taxon>Sulfitobacter</taxon>
    </lineage>
</organism>
<dbReference type="SUPFAM" id="SSF56349">
    <property type="entry name" value="DNA breaking-rejoining enzymes"/>
    <property type="match status" value="1"/>
</dbReference>
<evidence type="ECO:0000313" key="3">
    <source>
        <dbReference type="Proteomes" id="UP001326567"/>
    </source>
</evidence>
<keyword evidence="3" id="KW-1185">Reference proteome</keyword>
<accession>A0ABZ0V0Q6</accession>
<name>A0ABZ0V0Q6_9RHOB</name>
<dbReference type="InterPro" id="IPR011010">
    <property type="entry name" value="DNA_brk_join_enz"/>
</dbReference>
<protein>
    <recommendedName>
        <fullName evidence="4">Phage integrase family protein</fullName>
    </recommendedName>
</protein>
<dbReference type="Gene3D" id="1.10.443.10">
    <property type="entry name" value="Intergrase catalytic core"/>
    <property type="match status" value="1"/>
</dbReference>
<evidence type="ECO:0000256" key="1">
    <source>
        <dbReference type="ARBA" id="ARBA00023172"/>
    </source>
</evidence>
<keyword evidence="1" id="KW-0233">DNA recombination</keyword>
<reference evidence="2 3" key="1">
    <citation type="submission" date="2023-11" db="EMBL/GenBank/DDBJ databases">
        <title>From the Deep-Sea to the Surface: Bacterial Genomes Isolated from the Moytirra Hydrothermal Vent Plume.</title>
        <authorList>
            <person name="Major S.R."/>
        </authorList>
    </citation>
    <scope>NUCLEOTIDE SEQUENCE [LARGE SCALE GENOMIC DNA]</scope>
    <source>
        <strain evidence="2 3">OXR-9</strain>
    </source>
</reference>
<evidence type="ECO:0000313" key="2">
    <source>
        <dbReference type="EMBL" id="WPZ20995.1"/>
    </source>
</evidence>
<dbReference type="RefSeq" id="WP_322328121.1">
    <property type="nucleotide sequence ID" value="NZ_CP139725.1"/>
</dbReference>
<proteinExistence type="predicted"/>
<evidence type="ECO:0008006" key="4">
    <source>
        <dbReference type="Google" id="ProtNLM"/>
    </source>
</evidence>
<dbReference type="EMBL" id="CP139725">
    <property type="protein sequence ID" value="WPZ20995.1"/>
    <property type="molecule type" value="Genomic_DNA"/>
</dbReference>
<gene>
    <name evidence="2" type="ORF">T7987_12515</name>
</gene>
<dbReference type="InterPro" id="IPR013762">
    <property type="entry name" value="Integrase-like_cat_sf"/>
</dbReference>
<dbReference type="Proteomes" id="UP001326567">
    <property type="component" value="Chromosome"/>
</dbReference>
<sequence length="221" mass="24943">MTDLIERDEPWKILSTRKGGKSKYFTVLPELLIRTADYIQFGRRDIVNNCRDKIVGYREPDEIFLSSTTGMPLHLDSVTAIGRDIFAEAGVERANIHRLRARYAVRTIEAMVDAIFDGTKVGTESSWVETILTKAAEQMGHTSPQSLRPYLTGVLNRRIQTADASKAERLASCLRQLSRHEDTLKRRLKHQTGLHRSSELIQAGRNADAAAILRKIADQLD</sequence>